<reference evidence="5 6" key="1">
    <citation type="journal article" date="2012" name="BMC Genomics">
        <title>Comparative genomics of the white-rot fungi, Phanerochaete carnosa and P. chrysosporium, to elucidate the genetic basis of the distinct wood types they colonize.</title>
        <authorList>
            <person name="Suzuki H."/>
            <person name="MacDonald J."/>
            <person name="Syed K."/>
            <person name="Salamov A."/>
            <person name="Hori C."/>
            <person name="Aerts A."/>
            <person name="Henrissat B."/>
            <person name="Wiebenga A."/>
            <person name="vanKuyk P.A."/>
            <person name="Barry K."/>
            <person name="Lindquist E."/>
            <person name="LaButti K."/>
            <person name="Lapidus A."/>
            <person name="Lucas S."/>
            <person name="Coutinho P."/>
            <person name="Gong Y."/>
            <person name="Samejima M."/>
            <person name="Mahadevan R."/>
            <person name="Abou-Zaid M."/>
            <person name="de Vries R.P."/>
            <person name="Igarashi K."/>
            <person name="Yadav J.S."/>
            <person name="Grigoriev I.V."/>
            <person name="Master E.R."/>
        </authorList>
    </citation>
    <scope>NUCLEOTIDE SEQUENCE [LARGE SCALE GENOMIC DNA]</scope>
    <source>
        <strain evidence="5 6">HHB-10118-sp</strain>
    </source>
</reference>
<dbReference type="GO" id="GO:0006078">
    <property type="term" value="P:(1-&gt;6)-beta-D-glucan biosynthetic process"/>
    <property type="evidence" value="ECO:0007669"/>
    <property type="project" value="InterPro"/>
</dbReference>
<protein>
    <recommendedName>
        <fullName evidence="4">Yeast cell wall synthesis Kre9/Knh1-like N-terminal domain-containing protein</fullName>
    </recommendedName>
</protein>
<keyword evidence="1 3" id="KW-0732">Signal</keyword>
<dbReference type="KEGG" id="pco:PHACADRAFT_253959"/>
<dbReference type="PANTHER" id="PTHR28154">
    <property type="entry name" value="CELL WALL SYNTHESIS PROTEIN KNH1-RELATED"/>
    <property type="match status" value="1"/>
</dbReference>
<evidence type="ECO:0000256" key="3">
    <source>
        <dbReference type="SAM" id="SignalP"/>
    </source>
</evidence>
<proteinExistence type="predicted"/>
<evidence type="ECO:0000256" key="1">
    <source>
        <dbReference type="ARBA" id="ARBA00022729"/>
    </source>
</evidence>
<evidence type="ECO:0000313" key="6">
    <source>
        <dbReference type="Proteomes" id="UP000008370"/>
    </source>
</evidence>
<feature type="signal peptide" evidence="3">
    <location>
        <begin position="1"/>
        <end position="23"/>
    </location>
</feature>
<keyword evidence="6" id="KW-1185">Reference proteome</keyword>
<dbReference type="HOGENOM" id="CLU_078855_0_0_1"/>
<gene>
    <name evidence="5" type="ORF">PHACADRAFT_253959</name>
</gene>
<keyword evidence="2" id="KW-1133">Transmembrane helix</keyword>
<dbReference type="InParanoid" id="K5X1N7"/>
<dbReference type="EMBL" id="JH930471">
    <property type="protein sequence ID" value="EKM56692.1"/>
    <property type="molecule type" value="Genomic_DNA"/>
</dbReference>
<organism evidence="5 6">
    <name type="scientific">Phanerochaete carnosa (strain HHB-10118-sp)</name>
    <name type="common">White-rot fungus</name>
    <name type="synonym">Peniophora carnosa</name>
    <dbReference type="NCBI Taxonomy" id="650164"/>
    <lineage>
        <taxon>Eukaryota</taxon>
        <taxon>Fungi</taxon>
        <taxon>Dikarya</taxon>
        <taxon>Basidiomycota</taxon>
        <taxon>Agaricomycotina</taxon>
        <taxon>Agaricomycetes</taxon>
        <taxon>Polyporales</taxon>
        <taxon>Phanerochaetaceae</taxon>
        <taxon>Phanerochaete</taxon>
    </lineage>
</organism>
<keyword evidence="2" id="KW-0472">Membrane</keyword>
<dbReference type="GeneID" id="18915929"/>
<name>K5X1N7_PHACS</name>
<dbReference type="Pfam" id="PF10342">
    <property type="entry name" value="Kre9_KNH"/>
    <property type="match status" value="1"/>
</dbReference>
<feature type="domain" description="Yeast cell wall synthesis Kre9/Knh1-like N-terminal" evidence="4">
    <location>
        <begin position="29"/>
        <end position="126"/>
    </location>
</feature>
<dbReference type="GO" id="GO:0042546">
    <property type="term" value="P:cell wall biogenesis"/>
    <property type="evidence" value="ECO:0007669"/>
    <property type="project" value="InterPro"/>
</dbReference>
<dbReference type="AlphaFoldDB" id="K5X1N7"/>
<evidence type="ECO:0000259" key="4">
    <source>
        <dbReference type="Pfam" id="PF10342"/>
    </source>
</evidence>
<evidence type="ECO:0000256" key="2">
    <source>
        <dbReference type="SAM" id="Phobius"/>
    </source>
</evidence>
<keyword evidence="2" id="KW-0812">Transmembrane</keyword>
<accession>K5X1N7</accession>
<evidence type="ECO:0000313" key="5">
    <source>
        <dbReference type="EMBL" id="EKM56692.1"/>
    </source>
</evidence>
<dbReference type="RefSeq" id="XP_007394529.1">
    <property type="nucleotide sequence ID" value="XM_007394467.1"/>
</dbReference>
<dbReference type="OrthoDB" id="2432613at2759"/>
<feature type="chain" id="PRO_5003885952" description="Yeast cell wall synthesis Kre9/Knh1-like N-terminal domain-containing protein" evidence="3">
    <location>
        <begin position="24"/>
        <end position="278"/>
    </location>
</feature>
<sequence>MLCAMSALAVLLHILIGLQLAQATIFVTSPGETTTCQGGESCLVEWLEDGQTPTLSDIGACYVGLYNGNGLLIQQIEPVNVASTRSLQFTPDPTAGPDSSGYYINFTSVDAIGNSPQPYTQYSPFFALEGMSGSFSAPVASDTSTLPVPSSVASAPSNTIASTISIGSNPSASSNLPSVTSSSPATASSVLLSSSVSPPGVTSAVPSPSPAGSSSFSGTATFTTSRALSSISPSSSVVPSSSASASATSAATRVIPTVAVTLALPVALIVGTVFVVML</sequence>
<dbReference type="Proteomes" id="UP000008370">
    <property type="component" value="Unassembled WGS sequence"/>
</dbReference>
<dbReference type="PANTHER" id="PTHR28154:SF1">
    <property type="entry name" value="CELL WALL SYNTHESIS PROTEIN KNH1-RELATED"/>
    <property type="match status" value="1"/>
</dbReference>
<dbReference type="InterPro" id="IPR018466">
    <property type="entry name" value="Kre9/Knh1-like_N"/>
</dbReference>
<dbReference type="InterPro" id="IPR045328">
    <property type="entry name" value="Kre9/Knh1"/>
</dbReference>
<feature type="transmembrane region" description="Helical" evidence="2">
    <location>
        <begin position="254"/>
        <end position="277"/>
    </location>
</feature>